<evidence type="ECO:0000256" key="9">
    <source>
        <dbReference type="ARBA" id="ARBA00024191"/>
    </source>
</evidence>
<dbReference type="Proteomes" id="UP000002009">
    <property type="component" value="Chromosome 5"/>
</dbReference>
<dbReference type="GO" id="GO:0006646">
    <property type="term" value="P:phosphatidylethanolamine biosynthetic process"/>
    <property type="evidence" value="ECO:0007669"/>
    <property type="project" value="UniProtKB-UniPathway"/>
</dbReference>
<dbReference type="InterPro" id="IPR004821">
    <property type="entry name" value="Cyt_trans-like"/>
</dbReference>
<evidence type="ECO:0000256" key="12">
    <source>
        <dbReference type="SAM" id="MobiDB-lite"/>
    </source>
</evidence>
<dbReference type="GeneID" id="8243485"/>
<protein>
    <recommendedName>
        <fullName evidence="10">ethanolamine-phosphate cytidylyltransferase</fullName>
        <ecNumber evidence="10">2.7.7.14</ecNumber>
    </recommendedName>
    <alternativeName>
        <fullName evidence="11">CTP:phosphoethanolamine cytidylyltransferase</fullName>
    </alternativeName>
</protein>
<dbReference type="Gene3D" id="3.40.50.620">
    <property type="entry name" value="HUPs"/>
    <property type="match status" value="2"/>
</dbReference>
<dbReference type="KEGG" id="mis:MICPUN_97416"/>
<evidence type="ECO:0000256" key="3">
    <source>
        <dbReference type="ARBA" id="ARBA00022516"/>
    </source>
</evidence>
<dbReference type="InParanoid" id="C1E6M1"/>
<dbReference type="GO" id="GO:0004306">
    <property type="term" value="F:ethanolamine-phosphate cytidylyltransferase activity"/>
    <property type="evidence" value="ECO:0007669"/>
    <property type="project" value="UniProtKB-EC"/>
</dbReference>
<evidence type="ECO:0000313" key="14">
    <source>
        <dbReference type="EMBL" id="ACO63456.1"/>
    </source>
</evidence>
<dbReference type="EC" id="2.7.7.14" evidence="10"/>
<evidence type="ECO:0000256" key="10">
    <source>
        <dbReference type="ARBA" id="ARBA00024221"/>
    </source>
</evidence>
<evidence type="ECO:0000256" key="1">
    <source>
        <dbReference type="ARBA" id="ARBA00005189"/>
    </source>
</evidence>
<dbReference type="NCBIfam" id="TIGR00125">
    <property type="entry name" value="cyt_tran_rel"/>
    <property type="match status" value="2"/>
</dbReference>
<dbReference type="PANTHER" id="PTHR45780:SF2">
    <property type="entry name" value="ETHANOLAMINE-PHOSPHATE CYTIDYLYLTRANSFERASE"/>
    <property type="match status" value="1"/>
</dbReference>
<organism evidence="14 15">
    <name type="scientific">Micromonas commoda (strain RCC299 / NOUM17 / CCMP2709)</name>
    <name type="common">Picoplanktonic green alga</name>
    <dbReference type="NCBI Taxonomy" id="296587"/>
    <lineage>
        <taxon>Eukaryota</taxon>
        <taxon>Viridiplantae</taxon>
        <taxon>Chlorophyta</taxon>
        <taxon>Mamiellophyceae</taxon>
        <taxon>Mamiellales</taxon>
        <taxon>Mamiellaceae</taxon>
        <taxon>Micromonas</taxon>
    </lineage>
</organism>
<keyword evidence="7" id="KW-0594">Phospholipid biosynthesis</keyword>
<evidence type="ECO:0000313" key="15">
    <source>
        <dbReference type="Proteomes" id="UP000002009"/>
    </source>
</evidence>
<feature type="domain" description="Cytidyltransferase-like" evidence="13">
    <location>
        <begin position="192"/>
        <end position="279"/>
    </location>
</feature>
<dbReference type="STRING" id="296587.C1E6M1"/>
<evidence type="ECO:0000256" key="11">
    <source>
        <dbReference type="ARBA" id="ARBA00031473"/>
    </source>
</evidence>
<proteinExistence type="inferred from homology"/>
<dbReference type="RefSeq" id="XP_002502198.1">
    <property type="nucleotide sequence ID" value="XM_002502152.1"/>
</dbReference>
<keyword evidence="5" id="KW-0548">Nucleotidyltransferase</keyword>
<evidence type="ECO:0000256" key="6">
    <source>
        <dbReference type="ARBA" id="ARBA00023098"/>
    </source>
</evidence>
<dbReference type="OMA" id="FESNNWV"/>
<feature type="region of interest" description="Disordered" evidence="12">
    <location>
        <begin position="333"/>
        <end position="364"/>
    </location>
</feature>
<comment type="similarity">
    <text evidence="2">Belongs to the cytidylyltransferase family.</text>
</comment>
<dbReference type="eggNOG" id="KOG2803">
    <property type="taxonomic scope" value="Eukaryota"/>
</dbReference>
<dbReference type="SUPFAM" id="SSF52374">
    <property type="entry name" value="Nucleotidylyl transferase"/>
    <property type="match status" value="2"/>
</dbReference>
<evidence type="ECO:0000256" key="2">
    <source>
        <dbReference type="ARBA" id="ARBA00010101"/>
    </source>
</evidence>
<reference evidence="14 15" key="1">
    <citation type="journal article" date="2009" name="Science">
        <title>Green evolution and dynamic adaptations revealed by genomes of the marine picoeukaryotes Micromonas.</title>
        <authorList>
            <person name="Worden A.Z."/>
            <person name="Lee J.H."/>
            <person name="Mock T."/>
            <person name="Rouze P."/>
            <person name="Simmons M.P."/>
            <person name="Aerts A.L."/>
            <person name="Allen A.E."/>
            <person name="Cuvelier M.L."/>
            <person name="Derelle E."/>
            <person name="Everett M.V."/>
            <person name="Foulon E."/>
            <person name="Grimwood J."/>
            <person name="Gundlach H."/>
            <person name="Henrissat B."/>
            <person name="Napoli C."/>
            <person name="McDonald S.M."/>
            <person name="Parker M.S."/>
            <person name="Rombauts S."/>
            <person name="Salamov A."/>
            <person name="Von Dassow P."/>
            <person name="Badger J.H."/>
            <person name="Coutinho P.M."/>
            <person name="Demir E."/>
            <person name="Dubchak I."/>
            <person name="Gentemann C."/>
            <person name="Eikrem W."/>
            <person name="Gready J.E."/>
            <person name="John U."/>
            <person name="Lanier W."/>
            <person name="Lindquist E.A."/>
            <person name="Lucas S."/>
            <person name="Mayer K.F."/>
            <person name="Moreau H."/>
            <person name="Not F."/>
            <person name="Otillar R."/>
            <person name="Panaud O."/>
            <person name="Pangilinan J."/>
            <person name="Paulsen I."/>
            <person name="Piegu B."/>
            <person name="Poliakov A."/>
            <person name="Robbens S."/>
            <person name="Schmutz J."/>
            <person name="Toulza E."/>
            <person name="Wyss T."/>
            <person name="Zelensky A."/>
            <person name="Zhou K."/>
            <person name="Armbrust E.V."/>
            <person name="Bhattacharya D."/>
            <person name="Goodenough U.W."/>
            <person name="Van de Peer Y."/>
            <person name="Grigoriev I.V."/>
        </authorList>
    </citation>
    <scope>NUCLEOTIDE SEQUENCE [LARGE SCALE GENOMIC DNA]</scope>
    <source>
        <strain evidence="15">RCC299 / NOUM17</strain>
    </source>
</reference>
<name>C1E6M1_MICCC</name>
<dbReference type="UniPathway" id="UPA00558">
    <property type="reaction ID" value="UER00742"/>
</dbReference>
<keyword evidence="3" id="KW-0444">Lipid biosynthesis</keyword>
<dbReference type="GO" id="GO:0005737">
    <property type="term" value="C:cytoplasm"/>
    <property type="evidence" value="ECO:0007669"/>
    <property type="project" value="TreeGrafter"/>
</dbReference>
<evidence type="ECO:0000256" key="7">
    <source>
        <dbReference type="ARBA" id="ARBA00023209"/>
    </source>
</evidence>
<dbReference type="PANTHER" id="PTHR45780">
    <property type="entry name" value="ETHANOLAMINE-PHOSPHATE CYTIDYLYLTRANSFERASE"/>
    <property type="match status" value="1"/>
</dbReference>
<feature type="domain" description="Cytidyltransferase-like" evidence="13">
    <location>
        <begin position="2"/>
        <end position="129"/>
    </location>
</feature>
<dbReference type="Pfam" id="PF01467">
    <property type="entry name" value="CTP_transf_like"/>
    <property type="match status" value="2"/>
</dbReference>
<evidence type="ECO:0000256" key="4">
    <source>
        <dbReference type="ARBA" id="ARBA00022679"/>
    </source>
</evidence>
<evidence type="ECO:0000259" key="13">
    <source>
        <dbReference type="Pfam" id="PF01467"/>
    </source>
</evidence>
<dbReference type="FunCoup" id="C1E6M1">
    <property type="interactions" value="1641"/>
</dbReference>
<dbReference type="InterPro" id="IPR014729">
    <property type="entry name" value="Rossmann-like_a/b/a_fold"/>
</dbReference>
<dbReference type="EMBL" id="CP001326">
    <property type="protein sequence ID" value="ACO63456.1"/>
    <property type="molecule type" value="Genomic_DNA"/>
</dbReference>
<keyword evidence="15" id="KW-1185">Reference proteome</keyword>
<dbReference type="AlphaFoldDB" id="C1E6M1"/>
<feature type="region of interest" description="Disordered" evidence="12">
    <location>
        <begin position="136"/>
        <end position="161"/>
    </location>
</feature>
<dbReference type="InterPro" id="IPR044608">
    <property type="entry name" value="Ect1/PCYT2"/>
</dbReference>
<feature type="compositionally biased region" description="Basic and acidic residues" evidence="12">
    <location>
        <begin position="333"/>
        <end position="345"/>
    </location>
</feature>
<feature type="compositionally biased region" description="Basic and acidic residues" evidence="12">
    <location>
        <begin position="352"/>
        <end position="364"/>
    </location>
</feature>
<keyword evidence="4" id="KW-0808">Transferase</keyword>
<keyword evidence="6" id="KW-0443">Lipid metabolism</keyword>
<gene>
    <name evidence="14" type="ORF">MICPUN_97416</name>
</gene>
<evidence type="ECO:0000256" key="8">
    <source>
        <dbReference type="ARBA" id="ARBA00023264"/>
    </source>
</evidence>
<dbReference type="OrthoDB" id="40021at2759"/>
<comment type="pathway">
    <text evidence="1">Lipid metabolism.</text>
</comment>
<accession>C1E6M1</accession>
<sequence>MDGCFDLAHFGHANALRLAKACGDELVVGLVPDDEIRRCKGPPVLNEDERRAVVESFRWVDEIIFDVPYDINPEFMQTLWRKHRIDYIVHGDDPCLLPDGTDAYAAPKKEGRFMTIKRTEGVSTTDIVGRMLAASQQTRRGFLSPRKSGGSDKGGNESGEKLSHFCTTSRRVAQFSGGGGKPIPPGARVVYVHGAFDMFHAGHVHLLEAAKELGDYVLVGVHEDEAVRSRRGASHPILNQQERSLGAMACRHADEVIMGVPDEVTRDLIATFNVAAVVAEEPCAPALADTPADPNRVPREMGIFREVAKGTARGADLTTATIIQRVADDRAAYEERNARKGKAEENYYSLKRKGEVDKAEERGA</sequence>
<keyword evidence="8" id="KW-1208">Phospholipid metabolism</keyword>
<evidence type="ECO:0000256" key="5">
    <source>
        <dbReference type="ARBA" id="ARBA00022695"/>
    </source>
</evidence>
<comment type="pathway">
    <text evidence="9">Phospholipid metabolism; phosphatidylethanolamine biosynthesis; phosphatidylethanolamine from ethanolamine: step 2/3.</text>
</comment>